<dbReference type="InterPro" id="IPR006157">
    <property type="entry name" value="FolB_dom"/>
</dbReference>
<dbReference type="EMBL" id="JAHWZX010000018">
    <property type="protein sequence ID" value="MBW4332137.1"/>
    <property type="molecule type" value="Genomic_DNA"/>
</dbReference>
<dbReference type="SMART" id="SM00905">
    <property type="entry name" value="FolB"/>
    <property type="match status" value="1"/>
</dbReference>
<keyword evidence="3" id="KW-1185">Reference proteome</keyword>
<reference evidence="2 3" key="1">
    <citation type="submission" date="2021-07" db="EMBL/GenBank/DDBJ databases">
        <title>Stakelama flava sp. nov., a novel endophytic bacterium isolated from branch of Kandelia candel.</title>
        <authorList>
            <person name="Tuo L."/>
        </authorList>
    </citation>
    <scope>NUCLEOTIDE SEQUENCE [LARGE SCALE GENOMIC DNA]</scope>
    <source>
        <strain evidence="2 3">CBK3Z-3</strain>
    </source>
</reference>
<protein>
    <submittedName>
        <fullName evidence="2">Dihydroneopterin aldolase</fullName>
    </submittedName>
</protein>
<gene>
    <name evidence="2" type="ORF">KY084_14820</name>
</gene>
<evidence type="ECO:0000313" key="3">
    <source>
        <dbReference type="Proteomes" id="UP001197214"/>
    </source>
</evidence>
<feature type="domain" description="Dihydroneopterin aldolase/epimerase" evidence="1">
    <location>
        <begin position="24"/>
        <end position="131"/>
    </location>
</feature>
<dbReference type="Pfam" id="PF02152">
    <property type="entry name" value="FolB"/>
    <property type="match status" value="1"/>
</dbReference>
<proteinExistence type="predicted"/>
<organism evidence="2 3">
    <name type="scientific">Stakelama flava</name>
    <dbReference type="NCBI Taxonomy" id="2860338"/>
    <lineage>
        <taxon>Bacteria</taxon>
        <taxon>Pseudomonadati</taxon>
        <taxon>Pseudomonadota</taxon>
        <taxon>Alphaproteobacteria</taxon>
        <taxon>Sphingomonadales</taxon>
        <taxon>Sphingomonadaceae</taxon>
        <taxon>Stakelama</taxon>
    </lineage>
</organism>
<evidence type="ECO:0000259" key="1">
    <source>
        <dbReference type="SMART" id="SM00905"/>
    </source>
</evidence>
<sequence>MSAPLAEPRVATFTARAPHITCWTELRALNVLADIGVHHHEIGRPQPLTIHVRLEVIPPERDAIDAVFDYVEVKAIAERLARERIVLVETFALRLARECLAHCCVLTAEVSIEKPQGVPGARAGTSVRVADGSRLNLP</sequence>
<name>A0ABS6XPK1_9SPHN</name>
<dbReference type="Proteomes" id="UP001197214">
    <property type="component" value="Unassembled WGS sequence"/>
</dbReference>
<evidence type="ECO:0000313" key="2">
    <source>
        <dbReference type="EMBL" id="MBW4332137.1"/>
    </source>
</evidence>
<comment type="caution">
    <text evidence="2">The sequence shown here is derived from an EMBL/GenBank/DDBJ whole genome shotgun (WGS) entry which is preliminary data.</text>
</comment>
<accession>A0ABS6XPK1</accession>
<dbReference type="RefSeq" id="WP_219239258.1">
    <property type="nucleotide sequence ID" value="NZ_JAHWZX010000018.1"/>
</dbReference>